<evidence type="ECO:0000259" key="2">
    <source>
        <dbReference type="PROSITE" id="PS51406"/>
    </source>
</evidence>
<dbReference type="SUPFAM" id="SSF53098">
    <property type="entry name" value="Ribonuclease H-like"/>
    <property type="match status" value="1"/>
</dbReference>
<dbReference type="GO" id="GO:0005615">
    <property type="term" value="C:extracellular space"/>
    <property type="evidence" value="ECO:0007669"/>
    <property type="project" value="TreeGrafter"/>
</dbReference>
<proteinExistence type="predicted"/>
<protein>
    <recommendedName>
        <fullName evidence="2">Fibrinogen C-terminal domain-containing protein</fullName>
    </recommendedName>
</protein>
<dbReference type="SUPFAM" id="SSF56496">
    <property type="entry name" value="Fibrinogen C-terminal domain-like"/>
    <property type="match status" value="1"/>
</dbReference>
<feature type="domain" description="Fibrinogen C-terminal" evidence="2">
    <location>
        <begin position="235"/>
        <end position="307"/>
    </location>
</feature>
<dbReference type="Gene3D" id="3.30.420.10">
    <property type="entry name" value="Ribonuclease H-like superfamily/Ribonuclease H"/>
    <property type="match status" value="1"/>
</dbReference>
<evidence type="ECO:0000256" key="1">
    <source>
        <dbReference type="ARBA" id="ARBA00023157"/>
    </source>
</evidence>
<dbReference type="Pfam" id="PF00075">
    <property type="entry name" value="RNase_H"/>
    <property type="match status" value="1"/>
</dbReference>
<dbReference type="EMBL" id="BGPR01001168">
    <property type="protein sequence ID" value="GBM47147.1"/>
    <property type="molecule type" value="Genomic_DNA"/>
</dbReference>
<dbReference type="Gene3D" id="3.90.215.10">
    <property type="entry name" value="Gamma Fibrinogen, chain A, domain 1"/>
    <property type="match status" value="1"/>
</dbReference>
<accession>A0A4Y2G1I8</accession>
<dbReference type="InterPro" id="IPR002156">
    <property type="entry name" value="RNaseH_domain"/>
</dbReference>
<dbReference type="InterPro" id="IPR012337">
    <property type="entry name" value="RNaseH-like_sf"/>
</dbReference>
<evidence type="ECO:0000313" key="4">
    <source>
        <dbReference type="Proteomes" id="UP000499080"/>
    </source>
</evidence>
<keyword evidence="4" id="KW-1185">Reference proteome</keyword>
<comment type="caution">
    <text evidence="3">The sequence shown here is derived from an EMBL/GenBank/DDBJ whole genome shotgun (WGS) entry which is preliminary data.</text>
</comment>
<dbReference type="GO" id="GO:0003676">
    <property type="term" value="F:nucleic acid binding"/>
    <property type="evidence" value="ECO:0007669"/>
    <property type="project" value="InterPro"/>
</dbReference>
<dbReference type="InterPro" id="IPR050373">
    <property type="entry name" value="Fibrinogen_C-term_domain"/>
</dbReference>
<dbReference type="Proteomes" id="UP000499080">
    <property type="component" value="Unassembled WGS sequence"/>
</dbReference>
<dbReference type="InterPro" id="IPR036056">
    <property type="entry name" value="Fibrinogen-like_C"/>
</dbReference>
<dbReference type="PROSITE" id="PS00514">
    <property type="entry name" value="FIBRINOGEN_C_1"/>
    <property type="match status" value="1"/>
</dbReference>
<sequence length="313" mass="35591">MLVVIALPSVLLIRRKQSQNGIGGIISADCPGITPLGVPGFTPGAEHQNQGYPVLPCYFTYPASDPEPLWNVNSSPWAFGDPDNQTGLKVFTDGSKLNNRVGFRIACFDEFDEHLWSVSERLNDEATVFIAETMAVFQTIGKCQDYYCQINIYTDSRSVLMGFRQAVCMVSSRCRRWLAAVFVLSSRWSDLSLDWSFGFPVCYGWAGYFPCAYPTTWFYPTLPFYISRNGINLINNMQFSTKDKEYEKSNNCTSSRMGGWWYSRCGWSNPNGVNRPGSEQDFGNMNWYPFSNYSSLLSMEIKIRSENIRKLKI</sequence>
<dbReference type="InterPro" id="IPR036397">
    <property type="entry name" value="RNaseH_sf"/>
</dbReference>
<evidence type="ECO:0000313" key="3">
    <source>
        <dbReference type="EMBL" id="GBM47147.1"/>
    </source>
</evidence>
<dbReference type="InterPro" id="IPR014716">
    <property type="entry name" value="Fibrinogen_a/b/g_C_1"/>
</dbReference>
<dbReference type="GO" id="GO:0004523">
    <property type="term" value="F:RNA-DNA hybrid ribonuclease activity"/>
    <property type="evidence" value="ECO:0007669"/>
    <property type="project" value="InterPro"/>
</dbReference>
<name>A0A4Y2G1I8_ARAVE</name>
<keyword evidence="1" id="KW-1015">Disulfide bond</keyword>
<dbReference type="AlphaFoldDB" id="A0A4Y2G1I8"/>
<reference evidence="3 4" key="1">
    <citation type="journal article" date="2019" name="Sci. Rep.">
        <title>Orb-weaving spider Araneus ventricosus genome elucidates the spidroin gene catalogue.</title>
        <authorList>
            <person name="Kono N."/>
            <person name="Nakamura H."/>
            <person name="Ohtoshi R."/>
            <person name="Moran D.A.P."/>
            <person name="Shinohara A."/>
            <person name="Yoshida Y."/>
            <person name="Fujiwara M."/>
            <person name="Mori M."/>
            <person name="Tomita M."/>
            <person name="Arakawa K."/>
        </authorList>
    </citation>
    <scope>NUCLEOTIDE SEQUENCE [LARGE SCALE GENOMIC DNA]</scope>
</reference>
<dbReference type="InterPro" id="IPR020837">
    <property type="entry name" value="Fibrinogen_CS"/>
</dbReference>
<dbReference type="PROSITE" id="PS51406">
    <property type="entry name" value="FIBRINOGEN_C_2"/>
    <property type="match status" value="1"/>
</dbReference>
<dbReference type="PANTHER" id="PTHR19143">
    <property type="entry name" value="FIBRINOGEN/TENASCIN/ANGIOPOEITIN"/>
    <property type="match status" value="1"/>
</dbReference>
<dbReference type="Pfam" id="PF00147">
    <property type="entry name" value="Fibrinogen_C"/>
    <property type="match status" value="1"/>
</dbReference>
<organism evidence="3 4">
    <name type="scientific">Araneus ventricosus</name>
    <name type="common">Orbweaver spider</name>
    <name type="synonym">Epeira ventricosa</name>
    <dbReference type="NCBI Taxonomy" id="182803"/>
    <lineage>
        <taxon>Eukaryota</taxon>
        <taxon>Metazoa</taxon>
        <taxon>Ecdysozoa</taxon>
        <taxon>Arthropoda</taxon>
        <taxon>Chelicerata</taxon>
        <taxon>Arachnida</taxon>
        <taxon>Araneae</taxon>
        <taxon>Araneomorphae</taxon>
        <taxon>Entelegynae</taxon>
        <taxon>Araneoidea</taxon>
        <taxon>Araneidae</taxon>
        <taxon>Araneus</taxon>
    </lineage>
</organism>
<dbReference type="InterPro" id="IPR002181">
    <property type="entry name" value="Fibrinogen_a/b/g_C_dom"/>
</dbReference>
<gene>
    <name evidence="3" type="ORF">AVEN_139227_1</name>
</gene>